<organism evidence="8 9">
    <name type="scientific">Acidocella aquatica</name>
    <dbReference type="NCBI Taxonomy" id="1922313"/>
    <lineage>
        <taxon>Bacteria</taxon>
        <taxon>Pseudomonadati</taxon>
        <taxon>Pseudomonadota</taxon>
        <taxon>Alphaproteobacteria</taxon>
        <taxon>Acetobacterales</taxon>
        <taxon>Acidocellaceae</taxon>
        <taxon>Acidocella</taxon>
    </lineage>
</organism>
<dbReference type="InterPro" id="IPR036922">
    <property type="entry name" value="Rieske_2Fe-2S_sf"/>
</dbReference>
<sequence>MDIRGKLVEEAQDMLEHLATARIRQAPSVLTMPADIYTDPALFQQERMKLFRRVPLMLAASCELPASGDYKAMTVAGVPVLLVRGKEGTLRAFLNSCRHRGVPLTKDSCGHATRFTCPYHAWTYGLDGTLRGVAARQEYGDIAFADNGLLAFPAEERAGLVWVILDTQAAADFDVFLGEFGSLLTGFDLGSWHYFDRRVLHGANWKLAFDAHLDFYHLPVLHRNTFGPTIGNLAQYYYYGPHQRLGLVSKAEHKLEQDDIAGLAGMPSETWPLKTLLFGEWIVFPNVSINCFYKGGRGIIISQIFPGERVGESITVQTFLHEKPPEGAQRAEATAMAQFLTHVVGEEDLPLSMDQQRSFESGLMPYVQFGRNEGGLQHFHYWLDRFVSAPAGISTAVLLAD</sequence>
<evidence type="ECO:0000256" key="3">
    <source>
        <dbReference type="ARBA" id="ARBA00022723"/>
    </source>
</evidence>
<keyword evidence="9" id="KW-1185">Reference proteome</keyword>
<proteinExistence type="predicted"/>
<dbReference type="Proteomes" id="UP001156641">
    <property type="component" value="Unassembled WGS sequence"/>
</dbReference>
<gene>
    <name evidence="8" type="ORF">GCM10010909_17820</name>
</gene>
<dbReference type="PANTHER" id="PTHR43756:SF5">
    <property type="entry name" value="CHOLINE MONOOXYGENASE, CHLOROPLASTIC"/>
    <property type="match status" value="1"/>
</dbReference>
<keyword evidence="2" id="KW-0001">2Fe-2S</keyword>
<keyword evidence="5" id="KW-0408">Iron</keyword>
<dbReference type="Pfam" id="PF00848">
    <property type="entry name" value="Ring_hydroxyl_A"/>
    <property type="match status" value="1"/>
</dbReference>
<dbReference type="Pfam" id="PF00355">
    <property type="entry name" value="Rieske"/>
    <property type="match status" value="1"/>
</dbReference>
<dbReference type="PRINTS" id="PR00090">
    <property type="entry name" value="RNGDIOXGNASE"/>
</dbReference>
<dbReference type="EMBL" id="BSOS01000053">
    <property type="protein sequence ID" value="GLR67101.1"/>
    <property type="molecule type" value="Genomic_DNA"/>
</dbReference>
<dbReference type="Gene3D" id="3.90.380.10">
    <property type="entry name" value="Naphthalene 1,2-dioxygenase Alpha Subunit, Chain A, domain 1"/>
    <property type="match status" value="2"/>
</dbReference>
<dbReference type="SUPFAM" id="SSF50022">
    <property type="entry name" value="ISP domain"/>
    <property type="match status" value="1"/>
</dbReference>
<evidence type="ECO:0000313" key="9">
    <source>
        <dbReference type="Proteomes" id="UP001156641"/>
    </source>
</evidence>
<dbReference type="PROSITE" id="PS51296">
    <property type="entry name" value="RIESKE"/>
    <property type="match status" value="1"/>
</dbReference>
<keyword evidence="3" id="KW-0479">Metal-binding</keyword>
<feature type="domain" description="Rieske" evidence="7">
    <location>
        <begin position="56"/>
        <end position="163"/>
    </location>
</feature>
<evidence type="ECO:0000313" key="8">
    <source>
        <dbReference type="EMBL" id="GLR67101.1"/>
    </source>
</evidence>
<dbReference type="CDD" id="cd03469">
    <property type="entry name" value="Rieske_RO_Alpha_N"/>
    <property type="match status" value="1"/>
</dbReference>
<name>A0ABQ6A3T0_9PROT</name>
<dbReference type="InterPro" id="IPR001663">
    <property type="entry name" value="Rng_hydr_dOase-A"/>
</dbReference>
<accession>A0ABQ6A3T0</accession>
<evidence type="ECO:0000256" key="1">
    <source>
        <dbReference type="ARBA" id="ARBA00001962"/>
    </source>
</evidence>
<comment type="cofactor">
    <cofactor evidence="1">
        <name>Fe cation</name>
        <dbReference type="ChEBI" id="CHEBI:24875"/>
    </cofactor>
</comment>
<dbReference type="PANTHER" id="PTHR43756">
    <property type="entry name" value="CHOLINE MONOOXYGENASE, CHLOROPLASTIC"/>
    <property type="match status" value="1"/>
</dbReference>
<dbReference type="InterPro" id="IPR015879">
    <property type="entry name" value="Ring_hydroxy_dOase_asu_C_dom"/>
</dbReference>
<dbReference type="InterPro" id="IPR017941">
    <property type="entry name" value="Rieske_2Fe-2S"/>
</dbReference>
<keyword evidence="4" id="KW-0560">Oxidoreductase</keyword>
<dbReference type="Gene3D" id="2.102.10.10">
    <property type="entry name" value="Rieske [2Fe-2S] iron-sulphur domain"/>
    <property type="match status" value="1"/>
</dbReference>
<dbReference type="SUPFAM" id="SSF55961">
    <property type="entry name" value="Bet v1-like"/>
    <property type="match status" value="1"/>
</dbReference>
<dbReference type="RefSeq" id="WP_284257816.1">
    <property type="nucleotide sequence ID" value="NZ_BSOS01000053.1"/>
</dbReference>
<evidence type="ECO:0000256" key="4">
    <source>
        <dbReference type="ARBA" id="ARBA00023002"/>
    </source>
</evidence>
<comment type="caution">
    <text evidence="8">The sequence shown here is derived from an EMBL/GenBank/DDBJ whole genome shotgun (WGS) entry which is preliminary data.</text>
</comment>
<evidence type="ECO:0000256" key="5">
    <source>
        <dbReference type="ARBA" id="ARBA00023004"/>
    </source>
</evidence>
<protein>
    <recommendedName>
        <fullName evidence="7">Rieske domain-containing protein</fullName>
    </recommendedName>
</protein>
<evidence type="ECO:0000256" key="6">
    <source>
        <dbReference type="ARBA" id="ARBA00023014"/>
    </source>
</evidence>
<evidence type="ECO:0000259" key="7">
    <source>
        <dbReference type="PROSITE" id="PS51296"/>
    </source>
</evidence>
<evidence type="ECO:0000256" key="2">
    <source>
        <dbReference type="ARBA" id="ARBA00022714"/>
    </source>
</evidence>
<reference evidence="9" key="1">
    <citation type="journal article" date="2019" name="Int. J. Syst. Evol. Microbiol.">
        <title>The Global Catalogue of Microorganisms (GCM) 10K type strain sequencing project: providing services to taxonomists for standard genome sequencing and annotation.</title>
        <authorList>
            <consortium name="The Broad Institute Genomics Platform"/>
            <consortium name="The Broad Institute Genome Sequencing Center for Infectious Disease"/>
            <person name="Wu L."/>
            <person name="Ma J."/>
        </authorList>
    </citation>
    <scope>NUCLEOTIDE SEQUENCE [LARGE SCALE GENOMIC DNA]</scope>
    <source>
        <strain evidence="9">NBRC 112502</strain>
    </source>
</reference>
<keyword evidence="6" id="KW-0411">Iron-sulfur</keyword>